<dbReference type="EMBL" id="CP012541">
    <property type="protein sequence ID" value="ALF46990.1"/>
    <property type="molecule type" value="Genomic_DNA"/>
</dbReference>
<keyword evidence="5 7" id="KW-1133">Transmembrane helix</keyword>
<comment type="subcellular location">
    <subcellularLocation>
        <location evidence="1 7">Cell membrane</location>
        <topology evidence="1 7">Multi-pass membrane protein</topology>
    </subcellularLocation>
</comment>
<evidence type="ECO:0000313" key="9">
    <source>
        <dbReference type="EMBL" id="ALF46990.1"/>
    </source>
</evidence>
<evidence type="ECO:0000259" key="8">
    <source>
        <dbReference type="PROSITE" id="PS50928"/>
    </source>
</evidence>
<evidence type="ECO:0000256" key="5">
    <source>
        <dbReference type="ARBA" id="ARBA00022989"/>
    </source>
</evidence>
<keyword evidence="6 7" id="KW-0472">Membrane</keyword>
<keyword evidence="4 7" id="KW-0812">Transmembrane</keyword>
<evidence type="ECO:0000256" key="7">
    <source>
        <dbReference type="RuleBase" id="RU363032"/>
    </source>
</evidence>
<protein>
    <submittedName>
        <fullName evidence="9">Dipeptide/oligopeptide/nickel ABC transporter, permease protein</fullName>
    </submittedName>
</protein>
<evidence type="ECO:0000313" key="10">
    <source>
        <dbReference type="Proteomes" id="UP000066049"/>
    </source>
</evidence>
<keyword evidence="2 7" id="KW-0813">Transport</keyword>
<gene>
    <name evidence="9" type="ORF">CCON33237_0281</name>
</gene>
<comment type="similarity">
    <text evidence="7">Belongs to the binding-protein-dependent transport system permease family.</text>
</comment>
<name>A0A0M4SGB0_9BACT</name>
<dbReference type="PANTHER" id="PTHR43386:SF1">
    <property type="entry name" value="D,D-DIPEPTIDE TRANSPORT SYSTEM PERMEASE PROTEIN DDPC-RELATED"/>
    <property type="match status" value="1"/>
</dbReference>
<dbReference type="PROSITE" id="PS50928">
    <property type="entry name" value="ABC_TM1"/>
    <property type="match status" value="1"/>
</dbReference>
<evidence type="ECO:0000256" key="2">
    <source>
        <dbReference type="ARBA" id="ARBA00022448"/>
    </source>
</evidence>
<feature type="transmembrane region" description="Helical" evidence="7">
    <location>
        <begin position="106"/>
        <end position="124"/>
    </location>
</feature>
<accession>A0A0M4SGB0</accession>
<evidence type="ECO:0000256" key="6">
    <source>
        <dbReference type="ARBA" id="ARBA00023136"/>
    </source>
</evidence>
<dbReference type="GO" id="GO:0005886">
    <property type="term" value="C:plasma membrane"/>
    <property type="evidence" value="ECO:0007669"/>
    <property type="project" value="UniProtKB-SubCell"/>
</dbReference>
<dbReference type="Gene3D" id="1.10.3720.10">
    <property type="entry name" value="MetI-like"/>
    <property type="match status" value="1"/>
</dbReference>
<dbReference type="CDD" id="cd06261">
    <property type="entry name" value="TM_PBP2"/>
    <property type="match status" value="1"/>
</dbReference>
<dbReference type="PANTHER" id="PTHR43386">
    <property type="entry name" value="OLIGOPEPTIDE TRANSPORT SYSTEM PERMEASE PROTEIN APPC"/>
    <property type="match status" value="1"/>
</dbReference>
<proteinExistence type="inferred from homology"/>
<dbReference type="GO" id="GO:0071916">
    <property type="term" value="F:dipeptide transmembrane transporter activity"/>
    <property type="evidence" value="ECO:0007669"/>
    <property type="project" value="TreeGrafter"/>
</dbReference>
<dbReference type="InterPro" id="IPR035906">
    <property type="entry name" value="MetI-like_sf"/>
</dbReference>
<reference evidence="10" key="1">
    <citation type="submission" date="2015-08" db="EMBL/GenBank/DDBJ databases">
        <title>Comparative genomics of the Campylobacter concisus group.</title>
        <authorList>
            <person name="Miller W.G."/>
            <person name="Yee E."/>
            <person name="Chapman M.H."/>
            <person name="Huynh S."/>
            <person name="Bono J.L."/>
            <person name="On S.L.W."/>
            <person name="St Leger J."/>
            <person name="Foster G."/>
            <person name="Parker C.T."/>
        </authorList>
    </citation>
    <scope>NUCLEOTIDE SEQUENCE [LARGE SCALE GENOMIC DNA]</scope>
    <source>
        <strain evidence="10">ATCC 33237</strain>
    </source>
</reference>
<dbReference type="GeneID" id="28661948"/>
<dbReference type="RefSeq" id="WP_021084103.1">
    <property type="nucleotide sequence ID" value="NZ_CABMKQ010000002.1"/>
</dbReference>
<dbReference type="InterPro" id="IPR050366">
    <property type="entry name" value="BP-dependent_transpt_permease"/>
</dbReference>
<evidence type="ECO:0000256" key="1">
    <source>
        <dbReference type="ARBA" id="ARBA00004651"/>
    </source>
</evidence>
<organism evidence="9 10">
    <name type="scientific">Campylobacter concisus</name>
    <dbReference type="NCBI Taxonomy" id="199"/>
    <lineage>
        <taxon>Bacteria</taxon>
        <taxon>Pseudomonadati</taxon>
        <taxon>Campylobacterota</taxon>
        <taxon>Epsilonproteobacteria</taxon>
        <taxon>Campylobacterales</taxon>
        <taxon>Campylobacteraceae</taxon>
        <taxon>Campylobacter</taxon>
    </lineage>
</organism>
<dbReference type="Proteomes" id="UP000066049">
    <property type="component" value="Chromosome"/>
</dbReference>
<dbReference type="PATRIC" id="fig|199.248.peg.297"/>
<dbReference type="InterPro" id="IPR000515">
    <property type="entry name" value="MetI-like"/>
</dbReference>
<feature type="transmembrane region" description="Helical" evidence="7">
    <location>
        <begin position="130"/>
        <end position="149"/>
    </location>
</feature>
<feature type="domain" description="ABC transmembrane type-1" evidence="8">
    <location>
        <begin position="66"/>
        <end position="256"/>
    </location>
</feature>
<evidence type="ECO:0000256" key="4">
    <source>
        <dbReference type="ARBA" id="ARBA00022692"/>
    </source>
</evidence>
<keyword evidence="3" id="KW-1003">Cell membrane</keyword>
<dbReference type="Pfam" id="PF00528">
    <property type="entry name" value="BPD_transp_1"/>
    <property type="match status" value="1"/>
</dbReference>
<dbReference type="SUPFAM" id="SSF161098">
    <property type="entry name" value="MetI-like"/>
    <property type="match status" value="1"/>
</dbReference>
<sequence>MRKVIFFLACFVFLALVTFAFVTPFFSKFEPNFTDFMAVNLAPSSEHIFGTDILGRDNLIRVAYALKNSLLVLLLAGFLTTLFSLIYAYFGTSKSRVCESLFDKGLDAFLSIPNIVFIMLFSSFSSGDLLITSFIIAICSFMQGAKVFMQNLRLSKKCDYAEQAVINGASKFSLICFEILPNLKHLIVSIFGINAINAVVMEATLGFFGVGSDANKISLGIMLNESKEALFLGSWWMVLFPGVTLFLLILATSIITSNSKNGNIKI</sequence>
<feature type="transmembrane region" description="Helical" evidence="7">
    <location>
        <begin position="70"/>
        <end position="90"/>
    </location>
</feature>
<dbReference type="KEGG" id="ccoc:CCON33237_0281"/>
<feature type="transmembrane region" description="Helical" evidence="7">
    <location>
        <begin position="186"/>
        <end position="210"/>
    </location>
</feature>
<feature type="transmembrane region" description="Helical" evidence="7">
    <location>
        <begin position="230"/>
        <end position="255"/>
    </location>
</feature>
<dbReference type="AlphaFoldDB" id="A0A0M4SGB0"/>
<evidence type="ECO:0000256" key="3">
    <source>
        <dbReference type="ARBA" id="ARBA00022475"/>
    </source>
</evidence>